<dbReference type="AlphaFoldDB" id="A0A8T0D204"/>
<gene>
    <name evidence="1" type="ORF">P879_03953</name>
</gene>
<evidence type="ECO:0000313" key="1">
    <source>
        <dbReference type="EMBL" id="KAF8560517.1"/>
    </source>
</evidence>
<dbReference type="Proteomes" id="UP000699462">
    <property type="component" value="Unassembled WGS sequence"/>
</dbReference>
<dbReference type="EMBL" id="JTDF01022434">
    <property type="protein sequence ID" value="KAF8560517.1"/>
    <property type="molecule type" value="Genomic_DNA"/>
</dbReference>
<keyword evidence="2" id="KW-1185">Reference proteome</keyword>
<comment type="caution">
    <text evidence="1">The sequence shown here is derived from an EMBL/GenBank/DDBJ whole genome shotgun (WGS) entry which is preliminary data.</text>
</comment>
<name>A0A8T0D204_9TREM</name>
<accession>A0A8T0D204</accession>
<protein>
    <submittedName>
        <fullName evidence="1">Uncharacterized protein</fullName>
    </submittedName>
</protein>
<sequence>MCTPYASCSKQSSKQLESRDPLNFNQFLVMTRIELSTATSSLNVTSLYLHVLLP</sequence>
<evidence type="ECO:0000313" key="2">
    <source>
        <dbReference type="Proteomes" id="UP000699462"/>
    </source>
</evidence>
<reference evidence="1 2" key="1">
    <citation type="submission" date="2019-07" db="EMBL/GenBank/DDBJ databases">
        <title>Annotation for the trematode Paragonimus westermani.</title>
        <authorList>
            <person name="Choi Y.-J."/>
        </authorList>
    </citation>
    <scope>NUCLEOTIDE SEQUENCE [LARGE SCALE GENOMIC DNA]</scope>
    <source>
        <strain evidence="1">180907_Pwestermani</strain>
    </source>
</reference>
<proteinExistence type="predicted"/>
<organism evidence="1 2">
    <name type="scientific">Paragonimus westermani</name>
    <dbReference type="NCBI Taxonomy" id="34504"/>
    <lineage>
        <taxon>Eukaryota</taxon>
        <taxon>Metazoa</taxon>
        <taxon>Spiralia</taxon>
        <taxon>Lophotrochozoa</taxon>
        <taxon>Platyhelminthes</taxon>
        <taxon>Trematoda</taxon>
        <taxon>Digenea</taxon>
        <taxon>Plagiorchiida</taxon>
        <taxon>Troglotremata</taxon>
        <taxon>Troglotrematidae</taxon>
        <taxon>Paragonimus</taxon>
    </lineage>
</organism>